<evidence type="ECO:0000313" key="1">
    <source>
        <dbReference type="EMBL" id="ORA77468.1"/>
    </source>
</evidence>
<dbReference type="EMBL" id="MVHV01000041">
    <property type="protein sequence ID" value="ORA77468.1"/>
    <property type="molecule type" value="Genomic_DNA"/>
</dbReference>
<accession>A0ABX3SLM0</accession>
<evidence type="ECO:0008006" key="3">
    <source>
        <dbReference type="Google" id="ProtNLM"/>
    </source>
</evidence>
<comment type="caution">
    <text evidence="1">The sequence shown here is derived from an EMBL/GenBank/DDBJ whole genome shotgun (WGS) entry which is preliminary data.</text>
</comment>
<protein>
    <recommendedName>
        <fullName evidence="3">PE-PGRS family protein</fullName>
    </recommendedName>
</protein>
<dbReference type="Proteomes" id="UP000243140">
    <property type="component" value="Unassembled WGS sequence"/>
</dbReference>
<reference evidence="1 2" key="1">
    <citation type="submission" date="2017-02" db="EMBL/GenBank/DDBJ databases">
        <title>The new phylogeny of genus Mycobacterium.</title>
        <authorList>
            <person name="Tortoli E."/>
            <person name="Trovato A."/>
            <person name="Cirillo D.M."/>
        </authorList>
    </citation>
    <scope>NUCLEOTIDE SEQUENCE [LARGE SCALE GENOMIC DNA]</scope>
    <source>
        <strain evidence="1 2">IP1130001</strain>
    </source>
</reference>
<organism evidence="1 2">
    <name type="scientific">Mycobacterium malmoense</name>
    <dbReference type="NCBI Taxonomy" id="1780"/>
    <lineage>
        <taxon>Bacteria</taxon>
        <taxon>Bacillati</taxon>
        <taxon>Actinomycetota</taxon>
        <taxon>Actinomycetes</taxon>
        <taxon>Mycobacteriales</taxon>
        <taxon>Mycobacteriaceae</taxon>
        <taxon>Mycobacterium</taxon>
    </lineage>
</organism>
<feature type="non-terminal residue" evidence="1">
    <location>
        <position position="1"/>
    </location>
</feature>
<proteinExistence type="predicted"/>
<keyword evidence="2" id="KW-1185">Reference proteome</keyword>
<sequence length="362" mass="37340">QHSTATIQQHAIELTDAVTNPIQTWINTFTTAGVNLQTIYDEWSKIPFMLLQQVAANWVTYTSEYVGAYQAAANDAVSYFLGYGAGDFVPLIDKAFSDIAAGNIATAFSPTLWDALLFFPSIGVLADLESILELPGQAATNFANALTFLGNDAVVTLGEYVLVNPGAEFFKALGSSLQAVSDSWKAGDPLGAVINLVNTPGAVTGGVLNGVSGEYGYLSTTNGWGLLSQLVNTIIPDLSKEIVAPNAPNVAEGGSLATTTQDFISQLINGWPSVQTIFDNLLNLLQTYAGLPSAAAAAATSPAAGSIVGAFNPADVLNGGSAMASLAAELPGLSADVGNIAGHLGADLASVLPGMILSILHF</sequence>
<gene>
    <name evidence="1" type="ORF">BST29_23470</name>
</gene>
<name>A0ABX3SLM0_MYCMA</name>
<evidence type="ECO:0000313" key="2">
    <source>
        <dbReference type="Proteomes" id="UP000243140"/>
    </source>
</evidence>